<keyword evidence="4" id="KW-1185">Reference proteome</keyword>
<dbReference type="Gene3D" id="3.40.50.2000">
    <property type="entry name" value="Glycogen Phosphorylase B"/>
    <property type="match status" value="2"/>
</dbReference>
<dbReference type="GO" id="GO:0016757">
    <property type="term" value="F:glycosyltransferase activity"/>
    <property type="evidence" value="ECO:0007669"/>
    <property type="project" value="InterPro"/>
</dbReference>
<dbReference type="PANTHER" id="PTHR12526:SF630">
    <property type="entry name" value="GLYCOSYLTRANSFERASE"/>
    <property type="match status" value="1"/>
</dbReference>
<dbReference type="Pfam" id="PF00534">
    <property type="entry name" value="Glycos_transf_1"/>
    <property type="match status" value="1"/>
</dbReference>
<name>G2E609_9GAMM</name>
<proteinExistence type="predicted"/>
<sequence length="365" mass="40413">MHTPLHVCHIIYRLDFGGLEKLLVEMINRIPENALQHTIIVLTESTSIATLIDKPTPIHCLNKSRGQDLSIFPQLFQLLRRIKPQVVHTYNLATLECQCVARLANVRTRIHAEHGRDASDPAGTNRKHRLLRRLVDPCVSHYVGVSRDIADWLTTYIGLSPSKVSVIRNGVDTATYRPGQAQKRSDFRFLNVARLDPVKDQNTLIKACRILAAKHANFRLTIAGDGPARSALTKQVDDDRLQDRVHFAGQVASPLELYQSHDVFVLSSIAEGTPMTVLEAMACGLPVIATQVGGIPALVTPGHSGYLVPARDPVRLAAEMEQYLLAPDSALAHGRHARATALEHLDAHQADQAYLQLYQGYRDLA</sequence>
<evidence type="ECO:0000313" key="3">
    <source>
        <dbReference type="EMBL" id="EGV28494.1"/>
    </source>
</evidence>
<dbReference type="PANTHER" id="PTHR12526">
    <property type="entry name" value="GLYCOSYLTRANSFERASE"/>
    <property type="match status" value="1"/>
</dbReference>
<evidence type="ECO:0000313" key="4">
    <source>
        <dbReference type="Proteomes" id="UP000004200"/>
    </source>
</evidence>
<dbReference type="STRING" id="765913.ThidrDRAFT_3722"/>
<dbReference type="InterPro" id="IPR001296">
    <property type="entry name" value="Glyco_trans_1"/>
</dbReference>
<dbReference type="InterPro" id="IPR028098">
    <property type="entry name" value="Glyco_trans_4-like_N"/>
</dbReference>
<evidence type="ECO:0000259" key="2">
    <source>
        <dbReference type="Pfam" id="PF13439"/>
    </source>
</evidence>
<evidence type="ECO:0000259" key="1">
    <source>
        <dbReference type="Pfam" id="PF00534"/>
    </source>
</evidence>
<protein>
    <submittedName>
        <fullName evidence="3">Sugar transferase, PEP-CTERM/EpsH1 system associated</fullName>
    </submittedName>
</protein>
<comment type="caution">
    <text evidence="3">The sequence shown here is derived from an EMBL/GenBank/DDBJ whole genome shotgun (WGS) entry which is preliminary data.</text>
</comment>
<feature type="domain" description="Glycosyl transferase family 1" evidence="1">
    <location>
        <begin position="177"/>
        <end position="337"/>
    </location>
</feature>
<dbReference type="eggNOG" id="COG0438">
    <property type="taxonomic scope" value="Bacteria"/>
</dbReference>
<feature type="domain" description="Glycosyltransferase subfamily 4-like N-terminal" evidence="2">
    <location>
        <begin position="16"/>
        <end position="174"/>
    </location>
</feature>
<dbReference type="RefSeq" id="WP_007042435.1">
    <property type="nucleotide sequence ID" value="NZ_AFWT01000036.1"/>
</dbReference>
<dbReference type="OrthoDB" id="9775208at2"/>
<reference evidence="3 4" key="1">
    <citation type="submission" date="2011-06" db="EMBL/GenBank/DDBJ databases">
        <title>The draft genome of Thiorhodococcus drewsii AZ1.</title>
        <authorList>
            <consortium name="US DOE Joint Genome Institute (JGI-PGF)"/>
            <person name="Lucas S."/>
            <person name="Han J."/>
            <person name="Lapidus A."/>
            <person name="Cheng J.-F."/>
            <person name="Goodwin L."/>
            <person name="Pitluck S."/>
            <person name="Peters L."/>
            <person name="Land M.L."/>
            <person name="Hauser L."/>
            <person name="Vogl K."/>
            <person name="Liu Z."/>
            <person name="Imhoff J."/>
            <person name="Thiel V."/>
            <person name="Frigaard N.-U."/>
            <person name="Bryant D.A."/>
            <person name="Woyke T.J."/>
        </authorList>
    </citation>
    <scope>NUCLEOTIDE SEQUENCE [LARGE SCALE GENOMIC DNA]</scope>
    <source>
        <strain evidence="3 4">AZ1</strain>
    </source>
</reference>
<dbReference type="GO" id="GO:1901135">
    <property type="term" value="P:carbohydrate derivative metabolic process"/>
    <property type="evidence" value="ECO:0007669"/>
    <property type="project" value="UniProtKB-ARBA"/>
</dbReference>
<dbReference type="SUPFAM" id="SSF53756">
    <property type="entry name" value="UDP-Glycosyltransferase/glycogen phosphorylase"/>
    <property type="match status" value="1"/>
</dbReference>
<gene>
    <name evidence="3" type="ORF">ThidrDRAFT_3722</name>
</gene>
<dbReference type="EMBL" id="AFWT01000036">
    <property type="protein sequence ID" value="EGV28494.1"/>
    <property type="molecule type" value="Genomic_DNA"/>
</dbReference>
<dbReference type="Proteomes" id="UP000004200">
    <property type="component" value="Unassembled WGS sequence"/>
</dbReference>
<dbReference type="Pfam" id="PF13439">
    <property type="entry name" value="Glyco_transf_4"/>
    <property type="match status" value="1"/>
</dbReference>
<keyword evidence="3" id="KW-0808">Transferase</keyword>
<dbReference type="AlphaFoldDB" id="G2E609"/>
<accession>G2E609</accession>
<organism evidence="3 4">
    <name type="scientific">Thiorhodococcus drewsii AZ1</name>
    <dbReference type="NCBI Taxonomy" id="765913"/>
    <lineage>
        <taxon>Bacteria</taxon>
        <taxon>Pseudomonadati</taxon>
        <taxon>Pseudomonadota</taxon>
        <taxon>Gammaproteobacteria</taxon>
        <taxon>Chromatiales</taxon>
        <taxon>Chromatiaceae</taxon>
        <taxon>Thiorhodococcus</taxon>
    </lineage>
</organism>